<protein>
    <submittedName>
        <fullName evidence="2">N-acetyltransferase</fullName>
    </submittedName>
</protein>
<dbReference type="Pfam" id="PF00583">
    <property type="entry name" value="Acetyltransf_1"/>
    <property type="match status" value="1"/>
</dbReference>
<dbReference type="PANTHER" id="PTHR43617:SF2">
    <property type="entry name" value="UPF0039 PROTEIN SLL0451"/>
    <property type="match status" value="1"/>
</dbReference>
<dbReference type="CDD" id="cd04301">
    <property type="entry name" value="NAT_SF"/>
    <property type="match status" value="1"/>
</dbReference>
<proteinExistence type="predicted"/>
<dbReference type="Proteomes" id="UP000823858">
    <property type="component" value="Unassembled WGS sequence"/>
</dbReference>
<dbReference type="InterPro" id="IPR016181">
    <property type="entry name" value="Acyl_CoA_acyltransferase"/>
</dbReference>
<reference evidence="2" key="1">
    <citation type="journal article" date="2021" name="PeerJ">
        <title>Extensive microbial diversity within the chicken gut microbiome revealed by metagenomics and culture.</title>
        <authorList>
            <person name="Gilroy R."/>
            <person name="Ravi A."/>
            <person name="Getino M."/>
            <person name="Pursley I."/>
            <person name="Horton D.L."/>
            <person name="Alikhan N.F."/>
            <person name="Baker D."/>
            <person name="Gharbi K."/>
            <person name="Hall N."/>
            <person name="Watson M."/>
            <person name="Adriaenssens E.M."/>
            <person name="Foster-Nyarko E."/>
            <person name="Jarju S."/>
            <person name="Secka A."/>
            <person name="Antonio M."/>
            <person name="Oren A."/>
            <person name="Chaudhuri R.R."/>
            <person name="La Ragione R."/>
            <person name="Hildebrand F."/>
            <person name="Pallen M.J."/>
        </authorList>
    </citation>
    <scope>NUCLEOTIDE SEQUENCE</scope>
    <source>
        <strain evidence="2">ChiHjej13B12-4958</strain>
    </source>
</reference>
<evidence type="ECO:0000313" key="3">
    <source>
        <dbReference type="Proteomes" id="UP000823858"/>
    </source>
</evidence>
<comment type="caution">
    <text evidence="2">The sequence shown here is derived from an EMBL/GenBank/DDBJ whole genome shotgun (WGS) entry which is preliminary data.</text>
</comment>
<dbReference type="PROSITE" id="PS51186">
    <property type="entry name" value="GNAT"/>
    <property type="match status" value="1"/>
</dbReference>
<sequence>MGTDYTTDTVEHDYPVIRPEGSDGEDVGAIHALTAEAFATADHTSGTEAAIIDALRDAEALTLSLVAVHAGRIVGHVAASPVTLDPPAEGWYGLGPMSVHPEFQRQGIGSALVKAVVDALVDLEATGAVLLGEPSLYQRFGFAEREGLTMAGLDPDNSAYFQALRLDGGGAGAASYPQAVVTYHPGFDAT</sequence>
<gene>
    <name evidence="2" type="ORF">H9751_01515</name>
</gene>
<dbReference type="InterPro" id="IPR050276">
    <property type="entry name" value="MshD_Acetyltransferase"/>
</dbReference>
<dbReference type="SUPFAM" id="SSF55729">
    <property type="entry name" value="Acyl-CoA N-acyltransferases (Nat)"/>
    <property type="match status" value="1"/>
</dbReference>
<reference evidence="2" key="2">
    <citation type="submission" date="2021-04" db="EMBL/GenBank/DDBJ databases">
        <authorList>
            <person name="Gilroy R."/>
        </authorList>
    </citation>
    <scope>NUCLEOTIDE SEQUENCE</scope>
    <source>
        <strain evidence="2">ChiHjej13B12-4958</strain>
    </source>
</reference>
<name>A0A9D2QD37_9CORY</name>
<dbReference type="GO" id="GO:0016747">
    <property type="term" value="F:acyltransferase activity, transferring groups other than amino-acyl groups"/>
    <property type="evidence" value="ECO:0007669"/>
    <property type="project" value="InterPro"/>
</dbReference>
<dbReference type="PANTHER" id="PTHR43617">
    <property type="entry name" value="L-AMINO ACID N-ACETYLTRANSFERASE"/>
    <property type="match status" value="1"/>
</dbReference>
<organism evidence="2 3">
    <name type="scientific">Candidatus Corynebacterium faecigallinarum</name>
    <dbReference type="NCBI Taxonomy" id="2838528"/>
    <lineage>
        <taxon>Bacteria</taxon>
        <taxon>Bacillati</taxon>
        <taxon>Actinomycetota</taxon>
        <taxon>Actinomycetes</taxon>
        <taxon>Mycobacteriales</taxon>
        <taxon>Corynebacteriaceae</taxon>
        <taxon>Corynebacterium</taxon>
    </lineage>
</organism>
<dbReference type="EMBL" id="DWVP01000003">
    <property type="protein sequence ID" value="HJC84231.1"/>
    <property type="molecule type" value="Genomic_DNA"/>
</dbReference>
<dbReference type="AlphaFoldDB" id="A0A9D2QD37"/>
<dbReference type="InterPro" id="IPR000182">
    <property type="entry name" value="GNAT_dom"/>
</dbReference>
<evidence type="ECO:0000259" key="1">
    <source>
        <dbReference type="PROSITE" id="PS51186"/>
    </source>
</evidence>
<feature type="domain" description="N-acetyltransferase" evidence="1">
    <location>
        <begin position="15"/>
        <end position="167"/>
    </location>
</feature>
<evidence type="ECO:0000313" key="2">
    <source>
        <dbReference type="EMBL" id="HJC84231.1"/>
    </source>
</evidence>
<dbReference type="Gene3D" id="3.40.630.30">
    <property type="match status" value="1"/>
</dbReference>
<accession>A0A9D2QD37</accession>